<proteinExistence type="predicted"/>
<comment type="caution">
    <text evidence="2">The sequence shown here is derived from an EMBL/GenBank/DDBJ whole genome shotgun (WGS) entry which is preliminary data.</text>
</comment>
<reference evidence="3 4" key="2">
    <citation type="submission" date="2024-05" db="EMBL/GenBank/DDBJ databases">
        <authorList>
            <person name="Chen Y."/>
            <person name="Shah S."/>
            <person name="Dougan E. K."/>
            <person name="Thang M."/>
            <person name="Chan C."/>
        </authorList>
    </citation>
    <scope>NUCLEOTIDE SEQUENCE [LARGE SCALE GENOMIC DNA]</scope>
</reference>
<dbReference type="AlphaFoldDB" id="A0A9P1DSW9"/>
<dbReference type="OrthoDB" id="430478at2759"/>
<dbReference type="Proteomes" id="UP001152797">
    <property type="component" value="Unassembled WGS sequence"/>
</dbReference>
<evidence type="ECO:0000313" key="2">
    <source>
        <dbReference type="EMBL" id="CAI4015060.1"/>
    </source>
</evidence>
<reference evidence="2" key="1">
    <citation type="submission" date="2022-10" db="EMBL/GenBank/DDBJ databases">
        <authorList>
            <person name="Chen Y."/>
            <person name="Dougan E. K."/>
            <person name="Chan C."/>
            <person name="Rhodes N."/>
            <person name="Thang M."/>
        </authorList>
    </citation>
    <scope>NUCLEOTIDE SEQUENCE</scope>
</reference>
<name>A0A9P1DSW9_9DINO</name>
<dbReference type="EMBL" id="CAMXCT010006511">
    <property type="protein sequence ID" value="CAI4015060.1"/>
    <property type="molecule type" value="Genomic_DNA"/>
</dbReference>
<feature type="region of interest" description="Disordered" evidence="1">
    <location>
        <begin position="1"/>
        <end position="31"/>
    </location>
</feature>
<sequence>MCADDGARPENGGAAVRGSSPGPVLRAPSPEPSLGTLNSPYFAAALVLIKGAAAQALDVPLAATTEAVKPYDDLCGRITLNSVPSFPSKPQRTRFERLVADKVAEDAAYRVFSMPKVGAWELYTDFCDDATMSMEELEDVQILSLCDWSLSSMTLGVPVVKSTAQLGRVELTGFKHRNEKGHFEVSFKVHPAGADPVMAEAPEASRPSLAELMPSVERPAW</sequence>
<gene>
    <name evidence="2" type="ORF">C1SCF055_LOCUS39913</name>
</gene>
<accession>A0A9P1DSW9</accession>
<dbReference type="EMBL" id="CAMXCT030006511">
    <property type="protein sequence ID" value="CAL4802372.1"/>
    <property type="molecule type" value="Genomic_DNA"/>
</dbReference>
<keyword evidence="4" id="KW-1185">Reference proteome</keyword>
<evidence type="ECO:0000313" key="3">
    <source>
        <dbReference type="EMBL" id="CAL4802372.1"/>
    </source>
</evidence>
<protein>
    <submittedName>
        <fullName evidence="3">Extended synaptotagmin-1</fullName>
    </submittedName>
</protein>
<dbReference type="EMBL" id="CAMXCT020006511">
    <property type="protein sequence ID" value="CAL1168435.1"/>
    <property type="molecule type" value="Genomic_DNA"/>
</dbReference>
<evidence type="ECO:0000313" key="4">
    <source>
        <dbReference type="Proteomes" id="UP001152797"/>
    </source>
</evidence>
<evidence type="ECO:0000256" key="1">
    <source>
        <dbReference type="SAM" id="MobiDB-lite"/>
    </source>
</evidence>
<organism evidence="2">
    <name type="scientific">Cladocopium goreaui</name>
    <dbReference type="NCBI Taxonomy" id="2562237"/>
    <lineage>
        <taxon>Eukaryota</taxon>
        <taxon>Sar</taxon>
        <taxon>Alveolata</taxon>
        <taxon>Dinophyceae</taxon>
        <taxon>Suessiales</taxon>
        <taxon>Symbiodiniaceae</taxon>
        <taxon>Cladocopium</taxon>
    </lineage>
</organism>